<protein>
    <recommendedName>
        <fullName evidence="3">Lipoprotein</fullName>
    </recommendedName>
</protein>
<evidence type="ECO:0000313" key="2">
    <source>
        <dbReference type="Proteomes" id="UP001311730"/>
    </source>
</evidence>
<dbReference type="PROSITE" id="PS51257">
    <property type="entry name" value="PROKAR_LIPOPROTEIN"/>
    <property type="match status" value="1"/>
</dbReference>
<dbReference type="RefSeq" id="WP_323983192.1">
    <property type="nucleotide sequence ID" value="NZ_JAYKBW010000006.1"/>
</dbReference>
<evidence type="ECO:0000313" key="1">
    <source>
        <dbReference type="EMBL" id="MEB3074887.1"/>
    </source>
</evidence>
<reference evidence="1 2" key="1">
    <citation type="submission" date="2023-12" db="EMBL/GenBank/DDBJ databases">
        <title>Genomic sequences of Capnocytophaga and Parvimonas strains.</title>
        <authorList>
            <person name="Watt R.M."/>
            <person name="Wang M."/>
            <person name="Yang T."/>
            <person name="Tong W.M."/>
        </authorList>
    </citation>
    <scope>NUCLEOTIDE SEQUENCE [LARGE SCALE GENOMIC DNA]</scope>
    <source>
        <strain evidence="1 2">CCUG 13096</strain>
    </source>
</reference>
<evidence type="ECO:0008006" key="3">
    <source>
        <dbReference type="Google" id="ProtNLM"/>
    </source>
</evidence>
<gene>
    <name evidence="1" type="ORF">VJJ08_06170</name>
</gene>
<dbReference type="Proteomes" id="UP001311730">
    <property type="component" value="Unassembled WGS sequence"/>
</dbReference>
<comment type="caution">
    <text evidence="1">The sequence shown here is derived from an EMBL/GenBank/DDBJ whole genome shotgun (WGS) entry which is preliminary data.</text>
</comment>
<dbReference type="EMBL" id="JAYKBW010000006">
    <property type="protein sequence ID" value="MEB3074887.1"/>
    <property type="molecule type" value="Genomic_DNA"/>
</dbReference>
<keyword evidence="2" id="KW-1185">Reference proteome</keyword>
<name>A0ABU5Z9R2_9FLAO</name>
<proteinExistence type="predicted"/>
<sequence length="193" mass="23050">MKKFLFIIVVVLSSCNTNIKNKILEALFPENQYQKMGISPFYWETVDGNGNVIPLLEPLLLHKNIAEGQWIFYPESNIFYKTKDSIELRTNYLSPIDSFNISDIYIYGVVREMEYFNKIIPVLYFVYDTKMKHILLFEDRNNFMNFLEENRISKELLVPDVIFEKFRKNPVLPWFPENIKRELEKADEKTNKI</sequence>
<organism evidence="1 2">
    <name type="scientific">Capnocytophaga gingivalis</name>
    <dbReference type="NCBI Taxonomy" id="1017"/>
    <lineage>
        <taxon>Bacteria</taxon>
        <taxon>Pseudomonadati</taxon>
        <taxon>Bacteroidota</taxon>
        <taxon>Flavobacteriia</taxon>
        <taxon>Flavobacteriales</taxon>
        <taxon>Flavobacteriaceae</taxon>
        <taxon>Capnocytophaga</taxon>
    </lineage>
</organism>
<accession>A0ABU5Z9R2</accession>